<proteinExistence type="predicted"/>
<dbReference type="AlphaFoldDB" id="A0A7G1IP47"/>
<reference evidence="1 2" key="1">
    <citation type="submission" date="2020-07" db="EMBL/GenBank/DDBJ databases">
        <title>Mycobacterium kansasii (former subtype) with zoonotic potential isolated from diseased indoor pet cat, Japan.</title>
        <authorList>
            <person name="Fukano H."/>
            <person name="Terazono T."/>
            <person name="Hoshino Y."/>
        </authorList>
    </citation>
    <scope>NUCLEOTIDE SEQUENCE [LARGE SCALE GENOMIC DNA]</scope>
    <source>
        <strain evidence="1 2">Kuro-I</strain>
    </source>
</reference>
<evidence type="ECO:0000313" key="1">
    <source>
        <dbReference type="EMBL" id="BCI92741.1"/>
    </source>
</evidence>
<keyword evidence="2" id="KW-1185">Reference proteome</keyword>
<sequence>MTKRRVIFPPDDYWNGPYRENTVTDRINRITTAPLSELPLDLIRAISSVHLMIGAAPDGHSITAGLLFKAPAPIGAVEFMLTGPQLADLYEQLHDFVQLTHEELAALRDRLHGDDAS</sequence>
<evidence type="ECO:0000313" key="2">
    <source>
        <dbReference type="Proteomes" id="UP000516380"/>
    </source>
</evidence>
<organism evidence="1 2">
    <name type="scientific">Mycobacterium kansasii</name>
    <dbReference type="NCBI Taxonomy" id="1768"/>
    <lineage>
        <taxon>Bacteria</taxon>
        <taxon>Bacillati</taxon>
        <taxon>Actinomycetota</taxon>
        <taxon>Actinomycetes</taxon>
        <taxon>Mycobacteriales</taxon>
        <taxon>Mycobacteriaceae</taxon>
        <taxon>Mycobacterium</taxon>
    </lineage>
</organism>
<dbReference type="Proteomes" id="UP000516380">
    <property type="component" value="Chromosome"/>
</dbReference>
<gene>
    <name evidence="1" type="ORF">NIIDMKKI_79470</name>
</gene>
<accession>A0A7G1IP47</accession>
<name>A0A7G1IP47_MYCKA</name>
<protein>
    <submittedName>
        <fullName evidence="1">Uncharacterized protein</fullName>
    </submittedName>
</protein>
<dbReference type="EMBL" id="AP023343">
    <property type="protein sequence ID" value="BCI92741.1"/>
    <property type="molecule type" value="Genomic_DNA"/>
</dbReference>